<sequence length="360" mass="41081">MSTVHAYKTTPRQATEFIIDCFESPKRNVAFLQGPPGIGKSAIVHAIAENANLELIDHRVSTSTPEDFSGLPDMHGPKAVFKPYDVFPVEGDPLPKGKNGWILFLDEFNAGKKEVQAAAYKTILDRFVGQKKLHKDVYVVAAGNRAIDRAIVNSLSTAMQSRLIHLDVELKFNDFMEDVAIKYDWDSRIIGYLSYKEDKLMDFRPDHQDKTFCCPRTWDFMNGFLKGKTFEYKKLPDGTWYYGMEQKAPLYAGTITSGVAVDFIQFTKVGQNMPTIKQIINDPKGTPVPQEPEIQWCTITHCMENTKNDDTFEKITDYINRYDANFRTLYFRSLFVRQPALRHHPVVAKAALELQKYLNG</sequence>
<keyword evidence="3" id="KW-1185">Reference proteome</keyword>
<dbReference type="Proteomes" id="UP000322838">
    <property type="component" value="Segment"/>
</dbReference>
<dbReference type="InterPro" id="IPR003959">
    <property type="entry name" value="ATPase_AAA_core"/>
</dbReference>
<evidence type="ECO:0000313" key="2">
    <source>
        <dbReference type="EMBL" id="QEP29841.1"/>
    </source>
</evidence>
<protein>
    <recommendedName>
        <fullName evidence="1">ATPase AAA-type core domain-containing protein</fullName>
    </recommendedName>
</protein>
<organism evidence="2 3">
    <name type="scientific">Sinorhizobium phage ort11</name>
    <dbReference type="NCBI Taxonomy" id="2599764"/>
    <lineage>
        <taxon>Viruses</taxon>
        <taxon>Duplodnaviria</taxon>
        <taxon>Heunggongvirae</taxon>
        <taxon>Uroviricota</taxon>
        <taxon>Caudoviricetes</taxon>
        <taxon>Schitoviridae</taxon>
        <taxon>Huelvavirus</taxon>
        <taxon>Huelvavirus ort11</taxon>
    </lineage>
</organism>
<name>A0A5C2H737_9CAUD</name>
<gene>
    <name evidence="2" type="ORF">Smphiort11_043</name>
</gene>
<feature type="domain" description="ATPase AAA-type core" evidence="1">
    <location>
        <begin position="32"/>
        <end position="152"/>
    </location>
</feature>
<dbReference type="SUPFAM" id="SSF52540">
    <property type="entry name" value="P-loop containing nucleoside triphosphate hydrolases"/>
    <property type="match status" value="1"/>
</dbReference>
<accession>A0A5C2H737</accession>
<dbReference type="Pfam" id="PF00004">
    <property type="entry name" value="AAA"/>
    <property type="match status" value="1"/>
</dbReference>
<evidence type="ECO:0000259" key="1">
    <source>
        <dbReference type="Pfam" id="PF00004"/>
    </source>
</evidence>
<evidence type="ECO:0000313" key="3">
    <source>
        <dbReference type="Proteomes" id="UP000322838"/>
    </source>
</evidence>
<dbReference type="Gene3D" id="3.40.50.300">
    <property type="entry name" value="P-loop containing nucleotide triphosphate hydrolases"/>
    <property type="match status" value="1"/>
</dbReference>
<dbReference type="EMBL" id="MN228696">
    <property type="protein sequence ID" value="QEP29841.1"/>
    <property type="molecule type" value="Genomic_DNA"/>
</dbReference>
<dbReference type="GO" id="GO:0016887">
    <property type="term" value="F:ATP hydrolysis activity"/>
    <property type="evidence" value="ECO:0007669"/>
    <property type="project" value="InterPro"/>
</dbReference>
<dbReference type="InterPro" id="IPR027417">
    <property type="entry name" value="P-loop_NTPase"/>
</dbReference>
<proteinExistence type="predicted"/>
<dbReference type="CDD" id="cd00009">
    <property type="entry name" value="AAA"/>
    <property type="match status" value="1"/>
</dbReference>
<reference evidence="3" key="1">
    <citation type="submission" date="2019-07" db="EMBL/GenBank/DDBJ databases">
        <authorList>
            <person name="Cubo M.T."/>
            <person name="Espuny M.D.R."/>
            <person name="Balsanelli E."/>
        </authorList>
    </citation>
    <scope>NUCLEOTIDE SEQUENCE [LARGE SCALE GENOMIC DNA]</scope>
</reference>
<dbReference type="GO" id="GO:0005524">
    <property type="term" value="F:ATP binding"/>
    <property type="evidence" value="ECO:0007669"/>
    <property type="project" value="InterPro"/>
</dbReference>